<dbReference type="PANTHER" id="PTHR47843:SF2">
    <property type="entry name" value="BTB DOMAIN-CONTAINING PROTEIN"/>
    <property type="match status" value="1"/>
</dbReference>
<evidence type="ECO:0000259" key="1">
    <source>
        <dbReference type="PROSITE" id="PS50097"/>
    </source>
</evidence>
<feature type="domain" description="BTB" evidence="1">
    <location>
        <begin position="35"/>
        <end position="107"/>
    </location>
</feature>
<comment type="caution">
    <text evidence="2">The sequence shown here is derived from an EMBL/GenBank/DDBJ whole genome shotgun (WGS) entry which is preliminary data.</text>
</comment>
<dbReference type="CDD" id="cd18186">
    <property type="entry name" value="BTB_POZ_ZBTB_KLHL-like"/>
    <property type="match status" value="1"/>
</dbReference>
<organism evidence="2 3">
    <name type="scientific">Rhizodiscina lignyota</name>
    <dbReference type="NCBI Taxonomy" id="1504668"/>
    <lineage>
        <taxon>Eukaryota</taxon>
        <taxon>Fungi</taxon>
        <taxon>Dikarya</taxon>
        <taxon>Ascomycota</taxon>
        <taxon>Pezizomycotina</taxon>
        <taxon>Dothideomycetes</taxon>
        <taxon>Pleosporomycetidae</taxon>
        <taxon>Aulographales</taxon>
        <taxon>Rhizodiscinaceae</taxon>
        <taxon>Rhizodiscina</taxon>
    </lineage>
</organism>
<dbReference type="EMBL" id="ML978134">
    <property type="protein sequence ID" value="KAF2094514.1"/>
    <property type="molecule type" value="Genomic_DNA"/>
</dbReference>
<gene>
    <name evidence="2" type="ORF">NA57DRAFT_60552</name>
</gene>
<dbReference type="InterPro" id="IPR011333">
    <property type="entry name" value="SKP1/BTB/POZ_sf"/>
</dbReference>
<dbReference type="Gene3D" id="3.30.710.10">
    <property type="entry name" value="Potassium Channel Kv1.1, Chain A"/>
    <property type="match status" value="1"/>
</dbReference>
<reference evidence="2" key="1">
    <citation type="journal article" date="2020" name="Stud. Mycol.">
        <title>101 Dothideomycetes genomes: a test case for predicting lifestyles and emergence of pathogens.</title>
        <authorList>
            <person name="Haridas S."/>
            <person name="Albert R."/>
            <person name="Binder M."/>
            <person name="Bloem J."/>
            <person name="Labutti K."/>
            <person name="Salamov A."/>
            <person name="Andreopoulos B."/>
            <person name="Baker S."/>
            <person name="Barry K."/>
            <person name="Bills G."/>
            <person name="Bluhm B."/>
            <person name="Cannon C."/>
            <person name="Castanera R."/>
            <person name="Culley D."/>
            <person name="Daum C."/>
            <person name="Ezra D."/>
            <person name="Gonzalez J."/>
            <person name="Henrissat B."/>
            <person name="Kuo A."/>
            <person name="Liang C."/>
            <person name="Lipzen A."/>
            <person name="Lutzoni F."/>
            <person name="Magnuson J."/>
            <person name="Mondo S."/>
            <person name="Nolan M."/>
            <person name="Ohm R."/>
            <person name="Pangilinan J."/>
            <person name="Park H.-J."/>
            <person name="Ramirez L."/>
            <person name="Alfaro M."/>
            <person name="Sun H."/>
            <person name="Tritt A."/>
            <person name="Yoshinaga Y."/>
            <person name="Zwiers L.-H."/>
            <person name="Turgeon B."/>
            <person name="Goodwin S."/>
            <person name="Spatafora J."/>
            <person name="Crous P."/>
            <person name="Grigoriev I."/>
        </authorList>
    </citation>
    <scope>NUCLEOTIDE SEQUENCE</scope>
    <source>
        <strain evidence="2">CBS 133067</strain>
    </source>
</reference>
<dbReference type="SUPFAM" id="SSF54695">
    <property type="entry name" value="POZ domain"/>
    <property type="match status" value="1"/>
</dbReference>
<name>A0A9P4I616_9PEZI</name>
<keyword evidence="3" id="KW-1185">Reference proteome</keyword>
<dbReference type="InterPro" id="IPR000210">
    <property type="entry name" value="BTB/POZ_dom"/>
</dbReference>
<sequence length="257" mass="29161">MPNRTQKDKPGAMTRDVMDGGIRKRAKEAPSLGQNIIGVLVGENEQKFFVHEALLKKSSVYLRNALKECWKLASGFDTDVIWIRTVEPRTFEIYIKWLYFGKIFSIEDDDAEDHGGGTHGIHEFPRLCDLYIFGDYIQDVSLKNAAIDALIAATVERNRYPTALAARTCCNTPPTSKLYQLLVDFYAWTTTPGWIDEKNAEEDPSCDVADAPPKFWRDVLRATWKAGGAVFKDNKTYPWAKDKCKYHEHSDAEGKCV</sequence>
<evidence type="ECO:0000313" key="3">
    <source>
        <dbReference type="Proteomes" id="UP000799772"/>
    </source>
</evidence>
<accession>A0A9P4I616</accession>
<protein>
    <recommendedName>
        <fullName evidence="1">BTB domain-containing protein</fullName>
    </recommendedName>
</protein>
<proteinExistence type="predicted"/>
<dbReference type="PROSITE" id="PS50097">
    <property type="entry name" value="BTB"/>
    <property type="match status" value="1"/>
</dbReference>
<dbReference type="PANTHER" id="PTHR47843">
    <property type="entry name" value="BTB DOMAIN-CONTAINING PROTEIN-RELATED"/>
    <property type="match status" value="1"/>
</dbReference>
<dbReference type="AlphaFoldDB" id="A0A9P4I616"/>
<dbReference type="Proteomes" id="UP000799772">
    <property type="component" value="Unassembled WGS sequence"/>
</dbReference>
<dbReference type="OrthoDB" id="194443at2759"/>
<evidence type="ECO:0000313" key="2">
    <source>
        <dbReference type="EMBL" id="KAF2094514.1"/>
    </source>
</evidence>